<dbReference type="AlphaFoldDB" id="A0A1I6G903"/>
<dbReference type="EMBL" id="FOYO01000001">
    <property type="protein sequence ID" value="SFR38630.1"/>
    <property type="molecule type" value="Genomic_DNA"/>
</dbReference>
<organism evidence="2 3">
    <name type="scientific">Litoreibacter janthinus</name>
    <dbReference type="NCBI Taxonomy" id="670154"/>
    <lineage>
        <taxon>Bacteria</taxon>
        <taxon>Pseudomonadati</taxon>
        <taxon>Pseudomonadota</taxon>
        <taxon>Alphaproteobacteria</taxon>
        <taxon>Rhodobacterales</taxon>
        <taxon>Roseobacteraceae</taxon>
        <taxon>Litoreibacter</taxon>
    </lineage>
</organism>
<dbReference type="Proteomes" id="UP000199658">
    <property type="component" value="Unassembled WGS sequence"/>
</dbReference>
<accession>A0A1I6G903</accession>
<gene>
    <name evidence="2" type="ORF">SAMN04488002_1075</name>
</gene>
<feature type="domain" description="DUF4123" evidence="1">
    <location>
        <begin position="16"/>
        <end position="135"/>
    </location>
</feature>
<protein>
    <recommendedName>
        <fullName evidence="1">DUF4123 domain-containing protein</fullName>
    </recommendedName>
</protein>
<reference evidence="3" key="1">
    <citation type="submission" date="2016-10" db="EMBL/GenBank/DDBJ databases">
        <authorList>
            <person name="Varghese N."/>
            <person name="Submissions S."/>
        </authorList>
    </citation>
    <scope>NUCLEOTIDE SEQUENCE [LARGE SCALE GENOMIC DNA]</scope>
    <source>
        <strain evidence="3">DSM 26921</strain>
    </source>
</reference>
<sequence length="293" mass="33446">MLEWGLHPIGDDEAALYTVIDASNVVGLEELLAQSGLDHRCLFVGAAFEEFRDKAPWLVRLEDHNRFTAQLFSEGDAPWLLWHHEAHVFLRSASDLDDVWSHLRRILRFQDHKGRWQMFRFWQQDFMRFCAEAMEHDLDALNRFFGGGLVRVIFGVTPAGMGWHLANPAPTGTPALKAAELGDVILPLARRYSWHDFQIRLFTNLSTRYEGKAPEMKRADVISASNAIRGQGYRKENAVADMTEAALVARHYKLPFDRLAHDADPDLQFAEATRAKRIKIAVNEAAAEFRYGQ</sequence>
<proteinExistence type="predicted"/>
<evidence type="ECO:0000313" key="3">
    <source>
        <dbReference type="Proteomes" id="UP000199658"/>
    </source>
</evidence>
<dbReference type="STRING" id="670154.SAMN04488002_1075"/>
<evidence type="ECO:0000313" key="2">
    <source>
        <dbReference type="EMBL" id="SFR38630.1"/>
    </source>
</evidence>
<dbReference type="Pfam" id="PF13503">
    <property type="entry name" value="DUF4123"/>
    <property type="match status" value="1"/>
</dbReference>
<keyword evidence="3" id="KW-1185">Reference proteome</keyword>
<dbReference type="RefSeq" id="WP_175500624.1">
    <property type="nucleotide sequence ID" value="NZ_FOYO01000001.1"/>
</dbReference>
<name>A0A1I6G903_9RHOB</name>
<dbReference type="InterPro" id="IPR025391">
    <property type="entry name" value="DUF4123"/>
</dbReference>
<evidence type="ECO:0000259" key="1">
    <source>
        <dbReference type="Pfam" id="PF13503"/>
    </source>
</evidence>